<dbReference type="AlphaFoldDB" id="A0A8D8YEQ5"/>
<feature type="region of interest" description="Disordered" evidence="1">
    <location>
        <begin position="91"/>
        <end position="111"/>
    </location>
</feature>
<feature type="compositionally biased region" description="Low complexity" evidence="1">
    <location>
        <begin position="33"/>
        <end position="49"/>
    </location>
</feature>
<evidence type="ECO:0000313" key="2">
    <source>
        <dbReference type="EMBL" id="CAG6727326.1"/>
    </source>
</evidence>
<accession>A0A8D8YEQ5</accession>
<sequence length="173" mass="18750">MVRASNLNQLTNAYVVFYELLPSSAHHINSLHSSSPGLASTTSSSTSSSPRKLIGPQLPPNHLSQNKTSSNQNHVLSSAVTSNIDVDKITNGGKFNNNNNNISSSKPGVSSVVRRTVPPPLPPANKPSLLFPLPYHLPTNHLYCSTESDRRRRLSTAPNWYKMALAAPSRAQN</sequence>
<dbReference type="EMBL" id="HBUF01373707">
    <property type="protein sequence ID" value="CAG6727326.1"/>
    <property type="molecule type" value="Transcribed_RNA"/>
</dbReference>
<protein>
    <submittedName>
        <fullName evidence="2">Uncharacterized protein</fullName>
    </submittedName>
</protein>
<organism evidence="2">
    <name type="scientific">Cacopsylla melanoneura</name>
    <dbReference type="NCBI Taxonomy" id="428564"/>
    <lineage>
        <taxon>Eukaryota</taxon>
        <taxon>Metazoa</taxon>
        <taxon>Ecdysozoa</taxon>
        <taxon>Arthropoda</taxon>
        <taxon>Hexapoda</taxon>
        <taxon>Insecta</taxon>
        <taxon>Pterygota</taxon>
        <taxon>Neoptera</taxon>
        <taxon>Paraneoptera</taxon>
        <taxon>Hemiptera</taxon>
        <taxon>Sternorrhyncha</taxon>
        <taxon>Psylloidea</taxon>
        <taxon>Psyllidae</taxon>
        <taxon>Psyllinae</taxon>
        <taxon>Cacopsylla</taxon>
    </lineage>
</organism>
<name>A0A8D8YEQ5_9HEMI</name>
<feature type="region of interest" description="Disordered" evidence="1">
    <location>
        <begin position="33"/>
        <end position="79"/>
    </location>
</feature>
<feature type="compositionally biased region" description="Low complexity" evidence="1">
    <location>
        <begin position="96"/>
        <end position="111"/>
    </location>
</feature>
<evidence type="ECO:0000256" key="1">
    <source>
        <dbReference type="SAM" id="MobiDB-lite"/>
    </source>
</evidence>
<feature type="compositionally biased region" description="Polar residues" evidence="1">
    <location>
        <begin position="62"/>
        <end position="79"/>
    </location>
</feature>
<proteinExistence type="predicted"/>
<reference evidence="2" key="1">
    <citation type="submission" date="2021-05" db="EMBL/GenBank/DDBJ databases">
        <authorList>
            <person name="Alioto T."/>
            <person name="Alioto T."/>
            <person name="Gomez Garrido J."/>
        </authorList>
    </citation>
    <scope>NUCLEOTIDE SEQUENCE</scope>
</reference>